<feature type="binding site" evidence="4">
    <location>
        <position position="294"/>
    </location>
    <ligand>
        <name>Mg(2+)</name>
        <dbReference type="ChEBI" id="CHEBI:18420"/>
        <note>structural</note>
    </ligand>
</feature>
<accession>A0ABT1CWF7</accession>
<feature type="region of interest" description="RU A" evidence="4">
    <location>
        <begin position="1"/>
        <end position="101"/>
    </location>
</feature>
<comment type="caution">
    <text evidence="4">Lacks conserved residue(s) required for the propagation of feature annotation.</text>
</comment>
<evidence type="ECO:0000256" key="4">
    <source>
        <dbReference type="HAMAP-Rule" id="MF_01989"/>
    </source>
</evidence>
<feature type="region of interest" description="RU C" evidence="4">
    <location>
        <begin position="250"/>
        <end position="366"/>
    </location>
</feature>
<feature type="site" description="Important for substrate specificity" evidence="4">
    <location>
        <position position="317"/>
    </location>
</feature>
<feature type="binding site" evidence="4">
    <location>
        <begin position="81"/>
        <end position="82"/>
    </location>
    <ligand>
        <name>substrate</name>
    </ligand>
</feature>
<feature type="active site" description="Nucleophile" evidence="4">
    <location>
        <position position="227"/>
    </location>
</feature>
<feature type="binding site" evidence="4">
    <location>
        <position position="53"/>
    </location>
    <ligand>
        <name>substrate</name>
    </ligand>
</feature>
<comment type="catalytic activity">
    <reaction evidence="4">
        <text>cyanurate + H2O = 1-carboxybiuret + H(+)</text>
        <dbReference type="Rhea" id="RHEA:70363"/>
        <dbReference type="ChEBI" id="CHEBI:15377"/>
        <dbReference type="ChEBI" id="CHEBI:15378"/>
        <dbReference type="ChEBI" id="CHEBI:38028"/>
        <dbReference type="ChEBI" id="CHEBI:142864"/>
        <dbReference type="EC" id="3.5.2.15"/>
    </reaction>
</comment>
<feature type="binding site" evidence="4">
    <location>
        <position position="321"/>
    </location>
    <ligand>
        <name>substrate</name>
    </ligand>
</feature>
<keyword evidence="3 4" id="KW-0378">Hydrolase</keyword>
<comment type="function">
    <text evidence="4">Responsible for the hydrolysis of cyanuric acid, an intermediate formed during catabolism of s-triazine based compounds in herbicides such as atrazine and polymers such as melamine. Catalyzes the hydrolytic opening of the s-triazine ring of cyanuric acid (2,4,6-trihydroxy-s-triazine) to yield carbon dioxide and carboxybiuret, which spontaneously decarboxylates to biuret.</text>
</comment>
<evidence type="ECO:0000256" key="1">
    <source>
        <dbReference type="ARBA" id="ARBA00010947"/>
    </source>
</evidence>
<evidence type="ECO:0000313" key="5">
    <source>
        <dbReference type="EMBL" id="MCO6410545.1"/>
    </source>
</evidence>
<feature type="binding site" evidence="4">
    <location>
        <position position="348"/>
    </location>
    <ligand>
        <name>Mg(2+)</name>
        <dbReference type="ChEBI" id="CHEBI:18420"/>
        <note>structural</note>
    </ligand>
</feature>
<name>A0ABT1CWF7_9HYPH</name>
<keyword evidence="6" id="KW-1185">Reference proteome</keyword>
<dbReference type="InterPro" id="IPR014086">
    <property type="entry name" value="AtzD/Barbiturase"/>
</dbReference>
<feature type="binding site" evidence="4">
    <location>
        <position position="347"/>
    </location>
    <ligand>
        <name>Mg(2+)</name>
        <dbReference type="ChEBI" id="CHEBI:18420"/>
        <note>structural</note>
    </ligand>
</feature>
<dbReference type="NCBIfam" id="TIGR02714">
    <property type="entry name" value="amido_AtzD_TrzD"/>
    <property type="match status" value="1"/>
</dbReference>
<dbReference type="Pfam" id="PF09663">
    <property type="entry name" value="Amido_AtzD_TrzD"/>
    <property type="match status" value="1"/>
</dbReference>
<keyword evidence="4" id="KW-0460">Magnesium</keyword>
<feature type="active site" evidence="4">
    <location>
        <position position="162"/>
    </location>
</feature>
<feature type="binding site" evidence="4">
    <location>
        <position position="191"/>
    </location>
    <ligand>
        <name>substrate</name>
    </ligand>
</feature>
<dbReference type="Proteomes" id="UP001320715">
    <property type="component" value="Unassembled WGS sequence"/>
</dbReference>
<dbReference type="Gene3D" id="3.30.1330.180">
    <property type="entry name" value="Cyanuric acid hydrolase/Barbiturase, RU B"/>
    <property type="match status" value="1"/>
</dbReference>
<feature type="binding site" evidence="4">
    <location>
        <begin position="340"/>
        <end position="341"/>
    </location>
    <ligand>
        <name>substrate</name>
    </ligand>
</feature>
<feature type="binding site" evidence="4">
    <location>
        <position position="351"/>
    </location>
    <ligand>
        <name>Mg(2+)</name>
        <dbReference type="ChEBI" id="CHEBI:18420"/>
        <note>structural</note>
    </ligand>
</feature>
<dbReference type="InterPro" id="IPR043006">
    <property type="entry name" value="AtzD/Barbiturase_RUB"/>
</dbReference>
<comment type="subunit">
    <text evidence="2 4">Homotetramer.</text>
</comment>
<dbReference type="EMBL" id="JAAAML010000004">
    <property type="protein sequence ID" value="MCO6410545.1"/>
    <property type="molecule type" value="Genomic_DNA"/>
</dbReference>
<comment type="activity regulation">
    <text evidence="4">Inhibited by barbituric acid.</text>
</comment>
<dbReference type="InterPro" id="IPR043007">
    <property type="entry name" value="AtzD/Barbiturase_RUC"/>
</dbReference>
<reference evidence="5 6" key="1">
    <citation type="submission" date="2020-01" db="EMBL/GenBank/DDBJ databases">
        <title>Genomes of bacteria type strains.</title>
        <authorList>
            <person name="Chen J."/>
            <person name="Zhu S."/>
            <person name="Yang J."/>
        </authorList>
    </citation>
    <scope>NUCLEOTIDE SEQUENCE [LARGE SCALE GENOMIC DNA]</scope>
    <source>
        <strain evidence="5 6">DSM 16655</strain>
    </source>
</reference>
<dbReference type="RefSeq" id="WP_252917250.1">
    <property type="nucleotide sequence ID" value="NZ_JAAAML010000004.1"/>
</dbReference>
<dbReference type="EC" id="3.5.2.15" evidence="4"/>
<comment type="pathway">
    <text evidence="4">Xenobiotic degradation; atrazine degradation; biuret from cyanurate: step 1/1.</text>
</comment>
<comment type="domain">
    <text evidence="4">The monomer structure is formed from three repeating units (RUs) that share the same structure as one another. The monomer, the active site and substrate all possess threefold rotational symmetry, to the extent that the active site possesses three potential Ser-Lys catalytic dyads. It is possible that any or all of the three active-site serines may act as nucleophile (albeit only one can do so per catalytic cycle).</text>
</comment>
<protein>
    <recommendedName>
        <fullName evidence="4">Cyanuric acid amidohydrolase</fullName>
        <shortName evidence="4">CAH</shortName>
        <ecNumber evidence="4">3.5.2.15</ecNumber>
    </recommendedName>
</protein>
<evidence type="ECO:0000256" key="2">
    <source>
        <dbReference type="ARBA" id="ARBA00011881"/>
    </source>
</evidence>
<dbReference type="Gene3D" id="3.30.1330.160">
    <property type="entry name" value="Cyanuric acid hydrolase/Barbituras, RU C"/>
    <property type="match status" value="1"/>
</dbReference>
<comment type="similarity">
    <text evidence="1 4">Belongs to the cyclic amide hydrolase (CyAH) family.</text>
</comment>
<dbReference type="HAMAP" id="MF_01989">
    <property type="entry name" value="Cyc_amidohydrol"/>
    <property type="match status" value="1"/>
</dbReference>
<keyword evidence="4" id="KW-0479">Metal-binding</keyword>
<feature type="binding site" evidence="4">
    <location>
        <begin position="227"/>
        <end position="228"/>
    </location>
    <ligand>
        <name>substrate</name>
    </ligand>
</feature>
<dbReference type="Gene3D" id="3.30.1330.170">
    <property type="entry name" value="Cyanuric acid hydrolase/Barbiturase, RU A"/>
    <property type="match status" value="1"/>
</dbReference>
<comment type="caution">
    <text evidence="5">The sequence shown here is derived from an EMBL/GenBank/DDBJ whole genome shotgun (WGS) entry which is preliminary data.</text>
</comment>
<evidence type="ECO:0000256" key="3">
    <source>
        <dbReference type="ARBA" id="ARBA00022801"/>
    </source>
</evidence>
<organism evidence="5 6">
    <name type="scientific">Hoeflea alexandrii</name>
    <dbReference type="NCBI Taxonomy" id="288436"/>
    <lineage>
        <taxon>Bacteria</taxon>
        <taxon>Pseudomonadati</taxon>
        <taxon>Pseudomonadota</taxon>
        <taxon>Alphaproteobacteria</taxon>
        <taxon>Hyphomicrobiales</taxon>
        <taxon>Rhizobiaceae</taxon>
        <taxon>Hoeflea</taxon>
    </lineage>
</organism>
<feature type="binding site" evidence="4">
    <location>
        <position position="346"/>
    </location>
    <ligand>
        <name>Mg(2+)</name>
        <dbReference type="ChEBI" id="CHEBI:18420"/>
        <note>structural</note>
    </ligand>
</feature>
<dbReference type="InterPro" id="IPR043008">
    <property type="entry name" value="AtzD/Barbiturase_RUA"/>
</dbReference>
<evidence type="ECO:0000313" key="6">
    <source>
        <dbReference type="Proteomes" id="UP001320715"/>
    </source>
</evidence>
<feature type="binding site" evidence="4">
    <location>
        <position position="343"/>
    </location>
    <ligand>
        <name>Mg(2+)</name>
        <dbReference type="ChEBI" id="CHEBI:18420"/>
        <note>structural</note>
    </ligand>
</feature>
<proteinExistence type="inferred from homology"/>
<gene>
    <name evidence="5" type="ORF">GTW23_20385</name>
</gene>
<sequence length="366" mass="37702">MPGEAQVFRLPMSGPDDVSGIASLITDGSLDPTQIIAILGKTEGNGCVNDFTRGYATQSLRAMLARYLGEAQIARIPLVMSGGTEGGLSPHWIVLSRTEGTGSVQSETEAPALAMAGVITRPLDPREIGRSEQAELVRTAVLEAMTAADISGPDDVHFVQIKCPLLTSRRANSAVGDVATDNMLKSMGLSRGASALGVALALGEVETITDAQIGTDMSLWSSRASCSAGIELMACEIIVLGLSRQWSGPLRIGHDVMRDAIDAPAIAGLLAQAAPGTGLQQAQASLIAVLAKAEASGSGQIRGKRHTMLEDSDISSTRHARGFVGGLLAGLIGHTELFVSGGAEHQGPDGGGPVAIIYTSLKGTDA</sequence>